<comment type="function">
    <text evidence="1">Catalyzes the ATP-dependent phosphorylation of sn-l,2-diacylglycerol (DAG) to phosphatidic acid. Involved in the recycling of diacylglycerol produced as a by-product during membrane-derived oligosaccharide (MDO) biosynthesis.</text>
</comment>
<keyword evidence="1" id="KW-0472">Membrane</keyword>
<evidence type="ECO:0000313" key="3">
    <source>
        <dbReference type="Proteomes" id="UP001477870"/>
    </source>
</evidence>
<proteinExistence type="inferred from homology"/>
<keyword evidence="1" id="KW-0443">Lipid metabolism</keyword>
<dbReference type="Proteomes" id="UP001477870">
    <property type="component" value="Unassembled WGS sequence"/>
</dbReference>
<dbReference type="PANTHER" id="PTHR34299">
    <property type="entry name" value="DIACYLGLYCEROL KINASE"/>
    <property type="match status" value="1"/>
</dbReference>
<keyword evidence="1 2" id="KW-0808">Transferase</keyword>
<keyword evidence="1" id="KW-0547">Nucleotide-binding</keyword>
<dbReference type="EMBL" id="JBBMQO010000003">
    <property type="protein sequence ID" value="MEM5501262.1"/>
    <property type="molecule type" value="Genomic_DNA"/>
</dbReference>
<organism evidence="2 3">
    <name type="scientific">Ahrensia kielensis</name>
    <dbReference type="NCBI Taxonomy" id="76980"/>
    <lineage>
        <taxon>Bacteria</taxon>
        <taxon>Pseudomonadati</taxon>
        <taxon>Pseudomonadota</taxon>
        <taxon>Alphaproteobacteria</taxon>
        <taxon>Hyphomicrobiales</taxon>
        <taxon>Ahrensiaceae</taxon>
        <taxon>Ahrensia</taxon>
    </lineage>
</organism>
<keyword evidence="1" id="KW-1208">Phospholipid metabolism</keyword>
<dbReference type="InterPro" id="IPR000829">
    <property type="entry name" value="DAGK"/>
</dbReference>
<dbReference type="RefSeq" id="WP_342847799.1">
    <property type="nucleotide sequence ID" value="NZ_JBBMQO010000003.1"/>
</dbReference>
<feature type="transmembrane region" description="Helical" evidence="1">
    <location>
        <begin position="52"/>
        <end position="73"/>
    </location>
</feature>
<dbReference type="CDD" id="cd14264">
    <property type="entry name" value="DAGK_IM"/>
    <property type="match status" value="1"/>
</dbReference>
<keyword evidence="1" id="KW-0067">ATP-binding</keyword>
<reference evidence="2 3" key="1">
    <citation type="submission" date="2024-03" db="EMBL/GenBank/DDBJ databases">
        <title>Community enrichment and isolation of bacterial strains for fucoidan degradation.</title>
        <authorList>
            <person name="Sichert A."/>
        </authorList>
    </citation>
    <scope>NUCLEOTIDE SEQUENCE [LARGE SCALE GENOMIC DNA]</scope>
    <source>
        <strain evidence="2 3">AS62</strain>
    </source>
</reference>
<gene>
    <name evidence="2" type="ORF">WNY59_06630</name>
</gene>
<sequence length="118" mass="13007">MLRFVSALKNSWAGLVHLIHHETAFKQECFILVAAVPAGYIIAASFQQYVLLIFMLIFIILVEVLNTAVEAVCDALSTDFDANIKIAKDCGSLAVLLSVIMAATVWGFATIEWLLRFS</sequence>
<protein>
    <recommendedName>
        <fullName evidence="1">Diacylglycerol kinase</fullName>
        <ecNumber evidence="1">2.7.1.107</ecNumber>
    </recommendedName>
</protein>
<dbReference type="EC" id="2.7.1.107" evidence="1"/>
<comment type="catalytic activity">
    <reaction evidence="1">
        <text>a 1,2-diacyl-sn-glycerol + ATP = a 1,2-diacyl-sn-glycero-3-phosphate + ADP + H(+)</text>
        <dbReference type="Rhea" id="RHEA:10272"/>
        <dbReference type="ChEBI" id="CHEBI:15378"/>
        <dbReference type="ChEBI" id="CHEBI:17815"/>
        <dbReference type="ChEBI" id="CHEBI:30616"/>
        <dbReference type="ChEBI" id="CHEBI:58608"/>
        <dbReference type="ChEBI" id="CHEBI:456216"/>
        <dbReference type="EC" id="2.7.1.107"/>
    </reaction>
</comment>
<comment type="caution">
    <text evidence="2">The sequence shown here is derived from an EMBL/GenBank/DDBJ whole genome shotgun (WGS) entry which is preliminary data.</text>
</comment>
<dbReference type="Pfam" id="PF01219">
    <property type="entry name" value="DAGK_prokar"/>
    <property type="match status" value="1"/>
</dbReference>
<keyword evidence="1 2" id="KW-0418">Kinase</keyword>
<keyword evidence="1" id="KW-0812">Transmembrane</keyword>
<comment type="similarity">
    <text evidence="1">Belongs to the bacterial diacylglycerol kinase family.</text>
</comment>
<keyword evidence="1" id="KW-0997">Cell inner membrane</keyword>
<evidence type="ECO:0000256" key="1">
    <source>
        <dbReference type="RuleBase" id="RU363065"/>
    </source>
</evidence>
<keyword evidence="1" id="KW-1003">Cell membrane</keyword>
<feature type="transmembrane region" description="Helical" evidence="1">
    <location>
        <begin position="29"/>
        <end position="46"/>
    </location>
</feature>
<comment type="subcellular location">
    <subcellularLocation>
        <location evidence="1">Cell inner membrane</location>
        <topology evidence="1">Multi-pass membrane protein</topology>
    </subcellularLocation>
</comment>
<dbReference type="PANTHER" id="PTHR34299:SF1">
    <property type="entry name" value="DIACYLGLYCEROL KINASE"/>
    <property type="match status" value="1"/>
</dbReference>
<keyword evidence="3" id="KW-1185">Reference proteome</keyword>
<feature type="transmembrane region" description="Helical" evidence="1">
    <location>
        <begin position="93"/>
        <end position="115"/>
    </location>
</feature>
<dbReference type="Gene3D" id="1.10.3830.10">
    <property type="entry name" value="Diacylglycerol kinase (DAGK) domain"/>
    <property type="match status" value="1"/>
</dbReference>
<keyword evidence="1" id="KW-1133">Transmembrane helix</keyword>
<dbReference type="InterPro" id="IPR033718">
    <property type="entry name" value="DAGK_prok"/>
</dbReference>
<accession>A0ABU9T561</accession>
<name>A0ABU9T561_9HYPH</name>
<dbReference type="GO" id="GO:0004143">
    <property type="term" value="F:ATP-dependent diacylglycerol kinase activity"/>
    <property type="evidence" value="ECO:0007669"/>
    <property type="project" value="UniProtKB-EC"/>
</dbReference>
<evidence type="ECO:0000313" key="2">
    <source>
        <dbReference type="EMBL" id="MEM5501262.1"/>
    </source>
</evidence>